<comment type="pathway">
    <text evidence="5">Cofactor biosynthesis; pyridoxine 5'-phosphate biosynthesis; pyridoxine 5'-phosphate from D-erythrose 4-phosphate: step 2/5.</text>
</comment>
<dbReference type="CDD" id="cd12158">
    <property type="entry name" value="ErythrP_dh"/>
    <property type="match status" value="1"/>
</dbReference>
<dbReference type="GO" id="GO:0046983">
    <property type="term" value="F:protein dimerization activity"/>
    <property type="evidence" value="ECO:0007669"/>
    <property type="project" value="InterPro"/>
</dbReference>
<dbReference type="AlphaFoldDB" id="A0A0F5VHY5"/>
<feature type="active site" evidence="5">
    <location>
        <position position="243"/>
    </location>
</feature>
<feature type="domain" description="Erythronate-4-phosphate dehydrogenase dimerisation" evidence="8">
    <location>
        <begin position="295"/>
        <end position="381"/>
    </location>
</feature>
<dbReference type="PANTHER" id="PTHR10996">
    <property type="entry name" value="2-HYDROXYACID DEHYDROGENASE-RELATED"/>
    <property type="match status" value="1"/>
</dbReference>
<keyword evidence="3 5" id="KW-0520">NAD</keyword>
<dbReference type="InterPro" id="IPR006140">
    <property type="entry name" value="D-isomer_DH_NAD-bd"/>
</dbReference>
<dbReference type="Gene3D" id="3.40.50.720">
    <property type="entry name" value="NAD(P)-binding Rossmann-like Domain"/>
    <property type="match status" value="2"/>
</dbReference>
<dbReference type="RefSeq" id="WP_046218778.1">
    <property type="nucleotide sequence ID" value="NZ_JWYV01000001.1"/>
</dbReference>
<dbReference type="GO" id="GO:0051287">
    <property type="term" value="F:NAD binding"/>
    <property type="evidence" value="ECO:0007669"/>
    <property type="project" value="InterPro"/>
</dbReference>
<evidence type="ECO:0000256" key="1">
    <source>
        <dbReference type="ARBA" id="ARBA00022490"/>
    </source>
</evidence>
<dbReference type="Proteomes" id="UP000033633">
    <property type="component" value="Unassembled WGS sequence"/>
</dbReference>
<feature type="domain" description="D-isomer specific 2-hydroxyacid dehydrogenase catalytic" evidence="6">
    <location>
        <begin position="4"/>
        <end position="286"/>
    </location>
</feature>
<name>A0A0F5VHY5_9GAMM</name>
<dbReference type="InterPro" id="IPR020921">
    <property type="entry name" value="Erythronate-4-P_DHase"/>
</dbReference>
<evidence type="ECO:0000256" key="4">
    <source>
        <dbReference type="ARBA" id="ARBA00023096"/>
    </source>
</evidence>
<feature type="active site" evidence="5">
    <location>
        <position position="209"/>
    </location>
</feature>
<dbReference type="Pfam" id="PF00389">
    <property type="entry name" value="2-Hacid_dh"/>
    <property type="match status" value="1"/>
</dbReference>
<keyword evidence="1 5" id="KW-0963">Cytoplasm</keyword>
<dbReference type="GO" id="GO:0033711">
    <property type="term" value="F:4-phosphoerythronate dehydrogenase activity"/>
    <property type="evidence" value="ECO:0007669"/>
    <property type="project" value="UniProtKB-EC"/>
</dbReference>
<feature type="binding site" evidence="5">
    <location>
        <position position="67"/>
    </location>
    <ligand>
        <name>substrate</name>
    </ligand>
</feature>
<evidence type="ECO:0000313" key="9">
    <source>
        <dbReference type="EMBL" id="KKD01452.1"/>
    </source>
</evidence>
<dbReference type="Gene3D" id="3.30.1370.170">
    <property type="match status" value="1"/>
</dbReference>
<comment type="subunit">
    <text evidence="5">Homodimer.</text>
</comment>
<dbReference type="HAMAP" id="MF_01825">
    <property type="entry name" value="PdxB"/>
    <property type="match status" value="1"/>
</dbReference>
<comment type="caution">
    <text evidence="9">The sequence shown here is derived from an EMBL/GenBank/DDBJ whole genome shotgun (WGS) entry which is preliminary data.</text>
</comment>
<dbReference type="GO" id="GO:0008615">
    <property type="term" value="P:pyridoxine biosynthetic process"/>
    <property type="evidence" value="ECO:0007669"/>
    <property type="project" value="UniProtKB-UniRule"/>
</dbReference>
<evidence type="ECO:0000256" key="3">
    <source>
        <dbReference type="ARBA" id="ARBA00023027"/>
    </source>
</evidence>
<dbReference type="GO" id="GO:0016618">
    <property type="term" value="F:hydroxypyruvate reductase [NAD(P)H] activity"/>
    <property type="evidence" value="ECO:0007669"/>
    <property type="project" value="TreeGrafter"/>
</dbReference>
<accession>A0A0F5VHY5</accession>
<dbReference type="InterPro" id="IPR024531">
    <property type="entry name" value="Erythronate-4-P_DHase_dimer"/>
</dbReference>
<comment type="catalytic activity">
    <reaction evidence="5">
        <text>4-phospho-D-erythronate + NAD(+) = (R)-3-hydroxy-2-oxo-4-phosphooxybutanoate + NADH + H(+)</text>
        <dbReference type="Rhea" id="RHEA:18829"/>
        <dbReference type="ChEBI" id="CHEBI:15378"/>
        <dbReference type="ChEBI" id="CHEBI:57540"/>
        <dbReference type="ChEBI" id="CHEBI:57945"/>
        <dbReference type="ChEBI" id="CHEBI:58538"/>
        <dbReference type="ChEBI" id="CHEBI:58766"/>
        <dbReference type="EC" id="1.1.1.290"/>
    </reaction>
</comment>
<dbReference type="SUPFAM" id="SSF51735">
    <property type="entry name" value="NAD(P)-binding Rossmann-fold domains"/>
    <property type="match status" value="1"/>
</dbReference>
<dbReference type="SUPFAM" id="SSF52283">
    <property type="entry name" value="Formate/glycerate dehydrogenase catalytic domain-like"/>
    <property type="match status" value="1"/>
</dbReference>
<evidence type="ECO:0000259" key="7">
    <source>
        <dbReference type="Pfam" id="PF02826"/>
    </source>
</evidence>
<keyword evidence="4 5" id="KW-0664">Pyridoxine biosynthesis</keyword>
<evidence type="ECO:0000259" key="6">
    <source>
        <dbReference type="Pfam" id="PF00389"/>
    </source>
</evidence>
<comment type="caution">
    <text evidence="5">Lacks conserved residue(s) required for the propagation of feature annotation.</text>
</comment>
<dbReference type="PANTHER" id="PTHR10996:SF178">
    <property type="entry name" value="2-HYDROXYACID DEHYDROGENASE YGL185C-RELATED"/>
    <property type="match status" value="1"/>
</dbReference>
<evidence type="ECO:0000259" key="8">
    <source>
        <dbReference type="Pfam" id="PF11890"/>
    </source>
</evidence>
<reference evidence="9 10" key="1">
    <citation type="submission" date="2014-12" db="EMBL/GenBank/DDBJ databases">
        <title>Mercury Reductase activity and rhizosphere competence traits in the genome of root associated Photobacterium halotolerans MELD1.</title>
        <authorList>
            <person name="Mathew D.C."/>
            <person name="Huang C.-C."/>
        </authorList>
    </citation>
    <scope>NUCLEOTIDE SEQUENCE [LARGE SCALE GENOMIC DNA]</scope>
    <source>
        <strain evidence="9 10">MELD1</strain>
    </source>
</reference>
<proteinExistence type="inferred from homology"/>
<feature type="binding site" evidence="5">
    <location>
        <position position="264"/>
    </location>
    <ligand>
        <name>substrate</name>
    </ligand>
</feature>
<protein>
    <recommendedName>
        <fullName evidence="5">Erythronate-4-phosphate dehydrogenase</fullName>
        <ecNumber evidence="5">1.1.1.290</ecNumber>
    </recommendedName>
</protein>
<gene>
    <name evidence="5" type="primary">pdxB</name>
    <name evidence="9" type="ORF">KY46_01080</name>
</gene>
<feature type="binding site" evidence="5">
    <location>
        <position position="238"/>
    </location>
    <ligand>
        <name>NAD(+)</name>
        <dbReference type="ChEBI" id="CHEBI:57540"/>
    </ligand>
</feature>
<feature type="binding site" evidence="5">
    <location>
        <position position="263"/>
    </location>
    <ligand>
        <name>NAD(+)</name>
        <dbReference type="ChEBI" id="CHEBI:57540"/>
    </ligand>
</feature>
<sequence length="388" mass="41923">MKILVDENMPYAVELFGRLGEVIAKPGRTLTADDLVGIDGLMIRSVTQVNAALLAKADQLRFVGTATAGQDHIDQAAVEAKGIAYTAAPGCNKVGVAEYVLSSLMVLGQQQGFSIFGKKVGIVGAGNVGSYLAGCLDALGIPYLLNDPLKEAEGDPRQFASLDTLIAECDVITLHTPLTGQGDYPTHHLVDQAFLSRLKDGAILINAARGPIVDNQALKLALQQSQSGQGKALTAVLDVFEHEPLVDRELLPLLAFATPHVAGYGLEGKARGTTMIFNSFCEFLGRDDRVEAAELLPVAPVPFVRLSRAWDEDSLFSLIQLIYDVRKDDALFRRQMQAVDDAGMASEFDKMRKNYWDRREYSAVTVAGQGHFGLESLAKLGFTVEETP</sequence>
<feature type="active site" description="Proton donor" evidence="5">
    <location>
        <position position="260"/>
    </location>
</feature>
<keyword evidence="2 5" id="KW-0560">Oxidoreductase</keyword>
<dbReference type="InterPro" id="IPR036291">
    <property type="entry name" value="NAD(P)-bd_dom_sf"/>
</dbReference>
<dbReference type="PROSITE" id="PS00671">
    <property type="entry name" value="D_2_HYDROXYACID_DH_3"/>
    <property type="match status" value="1"/>
</dbReference>
<dbReference type="GO" id="GO:0005829">
    <property type="term" value="C:cytosol"/>
    <property type="evidence" value="ECO:0007669"/>
    <property type="project" value="TreeGrafter"/>
</dbReference>
<dbReference type="Pfam" id="PF02826">
    <property type="entry name" value="2-Hacid_dh_C"/>
    <property type="match status" value="1"/>
</dbReference>
<dbReference type="EC" id="1.1.1.290" evidence="5"/>
<keyword evidence="10" id="KW-1185">Reference proteome</keyword>
<dbReference type="InterPro" id="IPR006139">
    <property type="entry name" value="D-isomer_2_OHA_DH_cat_dom"/>
</dbReference>
<evidence type="ECO:0000313" key="10">
    <source>
        <dbReference type="Proteomes" id="UP000033633"/>
    </source>
</evidence>
<feature type="binding site" evidence="5">
    <location>
        <position position="45"/>
    </location>
    <ligand>
        <name>substrate</name>
    </ligand>
</feature>
<organism evidence="9 10">
    <name type="scientific">Photobacterium halotolerans</name>
    <dbReference type="NCBI Taxonomy" id="265726"/>
    <lineage>
        <taxon>Bacteria</taxon>
        <taxon>Pseudomonadati</taxon>
        <taxon>Pseudomonadota</taxon>
        <taxon>Gammaproteobacteria</taxon>
        <taxon>Vibrionales</taxon>
        <taxon>Vibrionaceae</taxon>
        <taxon>Photobacterium</taxon>
    </lineage>
</organism>
<evidence type="ECO:0000256" key="2">
    <source>
        <dbReference type="ARBA" id="ARBA00023002"/>
    </source>
</evidence>
<comment type="function">
    <text evidence="5">Catalyzes the oxidation of erythronate-4-phosphate to 3-hydroxy-2-oxo-4-phosphonooxybutanoate.</text>
</comment>
<comment type="subcellular location">
    <subcellularLocation>
        <location evidence="5">Cytoplasm</location>
    </subcellularLocation>
</comment>
<feature type="binding site" evidence="5">
    <location>
        <position position="176"/>
    </location>
    <ligand>
        <name>NAD(+)</name>
        <dbReference type="ChEBI" id="CHEBI:57540"/>
    </ligand>
</feature>
<comment type="similarity">
    <text evidence="5">Belongs to the D-isomer specific 2-hydroxyacid dehydrogenase family. PdxB subfamily.</text>
</comment>
<dbReference type="STRING" id="265726.KY46_01080"/>
<feature type="binding site" evidence="5">
    <location>
        <position position="147"/>
    </location>
    <ligand>
        <name>NAD(+)</name>
        <dbReference type="ChEBI" id="CHEBI:57540"/>
    </ligand>
</feature>
<dbReference type="GO" id="GO:0030267">
    <property type="term" value="F:glyoxylate reductase (NADPH) activity"/>
    <property type="evidence" value="ECO:0007669"/>
    <property type="project" value="TreeGrafter"/>
</dbReference>
<dbReference type="PATRIC" id="fig|265726.11.peg.233"/>
<dbReference type="OrthoDB" id="9770208at2"/>
<feature type="domain" description="D-isomer specific 2-hydroxyacid dehydrogenase NAD-binding" evidence="7">
    <location>
        <begin position="110"/>
        <end position="262"/>
    </location>
</feature>
<dbReference type="EMBL" id="JWYV01000001">
    <property type="protein sequence ID" value="KKD01452.1"/>
    <property type="molecule type" value="Genomic_DNA"/>
</dbReference>
<dbReference type="InterPro" id="IPR050223">
    <property type="entry name" value="D-isomer_2-hydroxyacid_DH"/>
</dbReference>
<dbReference type="InterPro" id="IPR038251">
    <property type="entry name" value="PdxB_dimer_sf"/>
</dbReference>
<dbReference type="InterPro" id="IPR029753">
    <property type="entry name" value="D-isomer_DH_CS"/>
</dbReference>
<dbReference type="UniPathway" id="UPA00244">
    <property type="reaction ID" value="UER00310"/>
</dbReference>
<dbReference type="Pfam" id="PF11890">
    <property type="entry name" value="DUF3410"/>
    <property type="match status" value="1"/>
</dbReference>
<evidence type="ECO:0000256" key="5">
    <source>
        <dbReference type="HAMAP-Rule" id="MF_01825"/>
    </source>
</evidence>